<dbReference type="EMBL" id="QETF01000011">
    <property type="protein sequence ID" value="PWG16606.1"/>
    <property type="molecule type" value="Genomic_DNA"/>
</dbReference>
<keyword evidence="3" id="KW-1185">Reference proteome</keyword>
<dbReference type="Pfam" id="PF13403">
    <property type="entry name" value="Hint_2"/>
    <property type="match status" value="1"/>
</dbReference>
<gene>
    <name evidence="2" type="ORF">DFK10_10710</name>
</gene>
<reference evidence="3" key="1">
    <citation type="submission" date="2018-05" db="EMBL/GenBank/DDBJ databases">
        <authorList>
            <person name="Du Z."/>
            <person name="Wang X."/>
        </authorList>
    </citation>
    <scope>NUCLEOTIDE SEQUENCE [LARGE SCALE GENOMIC DNA]</scope>
    <source>
        <strain evidence="3">WDS4C29</strain>
    </source>
</reference>
<evidence type="ECO:0000313" key="3">
    <source>
        <dbReference type="Proteomes" id="UP000245293"/>
    </source>
</evidence>
<dbReference type="InterPro" id="IPR028992">
    <property type="entry name" value="Hedgehog/Intein_dom"/>
</dbReference>
<dbReference type="InterPro" id="IPR036844">
    <property type="entry name" value="Hint_dom_sf"/>
</dbReference>
<dbReference type="Proteomes" id="UP000245293">
    <property type="component" value="Unassembled WGS sequence"/>
</dbReference>
<evidence type="ECO:0000313" key="2">
    <source>
        <dbReference type="EMBL" id="PWG16606.1"/>
    </source>
</evidence>
<sequence length="334" mass="36688">MSTRASHTIPVYPCDGFRVSYGVAEGDPISFMEELVMDDIYQLSKSARRVSLAYRPDPENRCFRIEDGSETGGVGNALYLDCCLTFMASDGTTLEAIVLVEVEDGDAADIYLLPLATLAVESDYRLVGADREGAQAKFGEVAFCSFARGTHITLASGAQVPIEALDVGDKVLTRDSGPQEIRWIGQTTLRAVGDFAPVVIREGALFNTRDLLLSPEHRLFIYQRQDDFGVGRAEVLVKVRHLINGETVYQRDGGFVDYFQLLFDDHQIIYAEGIAAETLLVDSRTRAALPGDLAARLGDNLPGHEGRPHLDFEVQEDVVRAPDAVDRLRRASSS</sequence>
<protein>
    <recommendedName>
        <fullName evidence="1">Hedgehog/Intein (Hint) domain-containing protein</fullName>
    </recommendedName>
</protein>
<dbReference type="OrthoDB" id="6305173at2"/>
<comment type="caution">
    <text evidence="2">The sequence shown here is derived from an EMBL/GenBank/DDBJ whole genome shotgun (WGS) entry which is preliminary data.</text>
</comment>
<organism evidence="2 3">
    <name type="scientific">Salibaculum griseiflavum</name>
    <dbReference type="NCBI Taxonomy" id="1914409"/>
    <lineage>
        <taxon>Bacteria</taxon>
        <taxon>Pseudomonadati</taxon>
        <taxon>Pseudomonadota</taxon>
        <taxon>Alphaproteobacteria</taxon>
        <taxon>Rhodobacterales</taxon>
        <taxon>Roseobacteraceae</taxon>
        <taxon>Salibaculum</taxon>
    </lineage>
</organism>
<name>A0A2V1P2S6_9RHOB</name>
<proteinExistence type="predicted"/>
<accession>A0A2V1P2S6</accession>
<dbReference type="AlphaFoldDB" id="A0A2V1P2S6"/>
<dbReference type="SUPFAM" id="SSF51294">
    <property type="entry name" value="Hedgehog/intein (Hint) domain"/>
    <property type="match status" value="1"/>
</dbReference>
<feature type="domain" description="Hedgehog/Intein (Hint)" evidence="1">
    <location>
        <begin position="144"/>
        <end position="281"/>
    </location>
</feature>
<dbReference type="Gene3D" id="2.170.16.10">
    <property type="entry name" value="Hedgehog/Intein (Hint) domain"/>
    <property type="match status" value="1"/>
</dbReference>
<evidence type="ECO:0000259" key="1">
    <source>
        <dbReference type="Pfam" id="PF13403"/>
    </source>
</evidence>
<dbReference type="CDD" id="cd00081">
    <property type="entry name" value="Hint"/>
    <property type="match status" value="1"/>
</dbReference>
<dbReference type="RefSeq" id="WP_109389026.1">
    <property type="nucleotide sequence ID" value="NZ_QETF01000011.1"/>
</dbReference>